<dbReference type="EMBL" id="FNGF01000001">
    <property type="protein sequence ID" value="SDK69113.1"/>
    <property type="molecule type" value="Genomic_DNA"/>
</dbReference>
<reference evidence="4" key="1">
    <citation type="submission" date="2016-10" db="EMBL/GenBank/DDBJ databases">
        <authorList>
            <person name="Varghese N."/>
            <person name="Submissions S."/>
        </authorList>
    </citation>
    <scope>NUCLEOTIDE SEQUENCE [LARGE SCALE GENOMIC DNA]</scope>
    <source>
        <strain evidence="4">CGMCC 4.3147</strain>
    </source>
</reference>
<proteinExistence type="predicted"/>
<feature type="compositionally biased region" description="Pro residues" evidence="1">
    <location>
        <begin position="9"/>
        <end position="29"/>
    </location>
</feature>
<feature type="region of interest" description="Disordered" evidence="1">
    <location>
        <begin position="1"/>
        <end position="58"/>
    </location>
</feature>
<organism evidence="3 4">
    <name type="scientific">Glycomyces sambucus</name>
    <dbReference type="NCBI Taxonomy" id="380244"/>
    <lineage>
        <taxon>Bacteria</taxon>
        <taxon>Bacillati</taxon>
        <taxon>Actinomycetota</taxon>
        <taxon>Actinomycetes</taxon>
        <taxon>Glycomycetales</taxon>
        <taxon>Glycomycetaceae</taxon>
        <taxon>Glycomyces</taxon>
    </lineage>
</organism>
<keyword evidence="2" id="KW-0472">Membrane</keyword>
<keyword evidence="2" id="KW-1133">Transmembrane helix</keyword>
<keyword evidence="2" id="KW-0812">Transmembrane</keyword>
<sequence length="238" mass="24273">MAAVNGLPPQDPSVPPPPPAEPAPHPTGPAPDHAGLHHDGLHHTGPIMVPPQPPSTAPSPLGLAVAGVGLAMLCVSILVPRVKVEDPEHIFGIFSYTGMYGPGSYGIDTATVVMSLALLAAVGASAHRNPALRWPSRLAAVGFAALAAAFSYHPVTVMRQYLESFDGVEDDFGADAGAVDAITVSADNGVYIAVVGVALLALSTFLMQVRKPPVYAPPPPPAPAGWPGAEPTVTVHPG</sequence>
<feature type="transmembrane region" description="Helical" evidence="2">
    <location>
        <begin position="61"/>
        <end position="79"/>
    </location>
</feature>
<dbReference type="AlphaFoldDB" id="A0A1G9DZ39"/>
<protein>
    <submittedName>
        <fullName evidence="3">Uncharacterized protein</fullName>
    </submittedName>
</protein>
<evidence type="ECO:0000313" key="4">
    <source>
        <dbReference type="Proteomes" id="UP000198662"/>
    </source>
</evidence>
<keyword evidence="4" id="KW-1185">Reference proteome</keyword>
<dbReference type="Proteomes" id="UP000198662">
    <property type="component" value="Unassembled WGS sequence"/>
</dbReference>
<gene>
    <name evidence="3" type="ORF">SAMN05216298_1193</name>
</gene>
<accession>A0A1G9DZ39</accession>
<evidence type="ECO:0000256" key="2">
    <source>
        <dbReference type="SAM" id="Phobius"/>
    </source>
</evidence>
<feature type="transmembrane region" description="Helical" evidence="2">
    <location>
        <begin position="189"/>
        <end position="207"/>
    </location>
</feature>
<evidence type="ECO:0000256" key="1">
    <source>
        <dbReference type="SAM" id="MobiDB-lite"/>
    </source>
</evidence>
<feature type="compositionally biased region" description="Pro residues" evidence="1">
    <location>
        <begin position="48"/>
        <end position="57"/>
    </location>
</feature>
<dbReference type="STRING" id="380244.SAMN05216298_1193"/>
<feature type="transmembrane region" description="Helical" evidence="2">
    <location>
        <begin position="138"/>
        <end position="155"/>
    </location>
</feature>
<feature type="transmembrane region" description="Helical" evidence="2">
    <location>
        <begin position="105"/>
        <end position="126"/>
    </location>
</feature>
<evidence type="ECO:0000313" key="3">
    <source>
        <dbReference type="EMBL" id="SDK69113.1"/>
    </source>
</evidence>
<name>A0A1G9DZ39_9ACTN</name>